<evidence type="ECO:0000313" key="2">
    <source>
        <dbReference type="EMBL" id="RCG28297.1"/>
    </source>
</evidence>
<organism evidence="2 3">
    <name type="scientific">Sphaerisporangium album</name>
    <dbReference type="NCBI Taxonomy" id="509200"/>
    <lineage>
        <taxon>Bacteria</taxon>
        <taxon>Bacillati</taxon>
        <taxon>Actinomycetota</taxon>
        <taxon>Actinomycetes</taxon>
        <taxon>Streptosporangiales</taxon>
        <taxon>Streptosporangiaceae</taxon>
        <taxon>Sphaerisporangium</taxon>
    </lineage>
</organism>
<dbReference type="InterPro" id="IPR042070">
    <property type="entry name" value="PucR_C-HTH_sf"/>
</dbReference>
<sequence length="387" mass="39984">MEELLGRLTALDPIASEGVKIITYFDALVQRQAGLEALIRGAAILAGSPAGFVAGGRRMRVTSAGARTREPVPSDFAGRPSHAVGAEGLVWLEREDETHANDEMILERAAIALGVTLDRLNGVATTSQAVETLLDPSSGADARKLAAVHLRLRATHEYRVLATPAGRPLDPGSHAPATRPLAPGGRMPVARSVAADGPHALLDTTVGILRATIVDADAPANTGTAARAAIPPGIVTTSDVASGADAGDRLGIGEARVPALLHESWAHAVIALRLTNARWPAIRADDLGVLADIARLADAADLAGLADVKAVGSVVASSRHAHELLESIAVTGSLRSAAADAGLHHSTVQAKAAEFSAALGYDLRTPAGRVRLTLALTLWQLASNRFD</sequence>
<gene>
    <name evidence="2" type="ORF">DQ384_24560</name>
</gene>
<dbReference type="EMBL" id="QOIL01000014">
    <property type="protein sequence ID" value="RCG28297.1"/>
    <property type="molecule type" value="Genomic_DNA"/>
</dbReference>
<protein>
    <submittedName>
        <fullName evidence="2">PucR family transcriptional regulator</fullName>
    </submittedName>
</protein>
<dbReference type="OrthoDB" id="5051269at2"/>
<name>A0A367FF33_9ACTN</name>
<evidence type="ECO:0000313" key="3">
    <source>
        <dbReference type="Proteomes" id="UP000253094"/>
    </source>
</evidence>
<evidence type="ECO:0000259" key="1">
    <source>
        <dbReference type="Pfam" id="PF13556"/>
    </source>
</evidence>
<dbReference type="Proteomes" id="UP000253094">
    <property type="component" value="Unassembled WGS sequence"/>
</dbReference>
<feature type="domain" description="PucR C-terminal helix-turn-helix" evidence="1">
    <location>
        <begin position="330"/>
        <end position="377"/>
    </location>
</feature>
<dbReference type="AlphaFoldDB" id="A0A367FF33"/>
<accession>A0A367FF33</accession>
<comment type="caution">
    <text evidence="2">The sequence shown here is derived from an EMBL/GenBank/DDBJ whole genome shotgun (WGS) entry which is preliminary data.</text>
</comment>
<dbReference type="Gene3D" id="1.10.10.2840">
    <property type="entry name" value="PucR C-terminal helix-turn-helix domain"/>
    <property type="match status" value="1"/>
</dbReference>
<proteinExistence type="predicted"/>
<dbReference type="RefSeq" id="WP_114031210.1">
    <property type="nucleotide sequence ID" value="NZ_QOIL01000014.1"/>
</dbReference>
<keyword evidence="3" id="KW-1185">Reference proteome</keyword>
<dbReference type="InterPro" id="IPR025736">
    <property type="entry name" value="PucR_C-HTH_dom"/>
</dbReference>
<dbReference type="Pfam" id="PF13556">
    <property type="entry name" value="HTH_30"/>
    <property type="match status" value="1"/>
</dbReference>
<reference evidence="2 3" key="1">
    <citation type="submission" date="2018-06" db="EMBL/GenBank/DDBJ databases">
        <title>Sphaerisporangium craniellae sp. nov., isolated from a marine sponge in the South China Sea.</title>
        <authorList>
            <person name="Li L."/>
        </authorList>
    </citation>
    <scope>NUCLEOTIDE SEQUENCE [LARGE SCALE GENOMIC DNA]</scope>
    <source>
        <strain evidence="2 3">CCTCC AA 208026</strain>
    </source>
</reference>